<dbReference type="AlphaFoldDB" id="A0A926FEJ8"/>
<keyword evidence="1" id="KW-0472">Membrane</keyword>
<accession>A0A926FEJ8</accession>
<dbReference type="EMBL" id="JACRTE010000009">
    <property type="protein sequence ID" value="MBC8596844.1"/>
    <property type="molecule type" value="Genomic_DNA"/>
</dbReference>
<evidence type="ECO:0000313" key="2">
    <source>
        <dbReference type="EMBL" id="MBC8596844.1"/>
    </source>
</evidence>
<dbReference type="RefSeq" id="WP_262432220.1">
    <property type="nucleotide sequence ID" value="NZ_JACRTE010000009.1"/>
</dbReference>
<dbReference type="Proteomes" id="UP000647416">
    <property type="component" value="Unassembled WGS sequence"/>
</dbReference>
<comment type="caution">
    <text evidence="2">The sequence shown here is derived from an EMBL/GenBank/DDBJ whole genome shotgun (WGS) entry which is preliminary data.</text>
</comment>
<keyword evidence="3" id="KW-1185">Reference proteome</keyword>
<feature type="transmembrane region" description="Helical" evidence="1">
    <location>
        <begin position="14"/>
        <end position="36"/>
    </location>
</feature>
<evidence type="ECO:0000256" key="1">
    <source>
        <dbReference type="SAM" id="Phobius"/>
    </source>
</evidence>
<reference evidence="2" key="1">
    <citation type="submission" date="2020-08" db="EMBL/GenBank/DDBJ databases">
        <title>Genome public.</title>
        <authorList>
            <person name="Liu C."/>
            <person name="Sun Q."/>
        </authorList>
    </citation>
    <scope>NUCLEOTIDE SEQUENCE</scope>
    <source>
        <strain evidence="2">NSJ-50</strain>
    </source>
</reference>
<gene>
    <name evidence="2" type="ORF">H8706_08185</name>
</gene>
<protein>
    <submittedName>
        <fullName evidence="2">Oxaloacetate decarboxylase</fullName>
    </submittedName>
</protein>
<proteinExistence type="predicted"/>
<name>A0A926FEJ8_9FIRM</name>
<evidence type="ECO:0000313" key="3">
    <source>
        <dbReference type="Proteomes" id="UP000647416"/>
    </source>
</evidence>
<keyword evidence="1" id="KW-1133">Transmembrane helix</keyword>
<keyword evidence="1" id="KW-0812">Transmembrane</keyword>
<sequence>MNINPMNFVFNLKYMLFGMLTIFAVIGIIVIITMLLNKFSHGRE</sequence>
<organism evidence="2 3">
    <name type="scientific">Qingrenia yutianensis</name>
    <dbReference type="NCBI Taxonomy" id="2763676"/>
    <lineage>
        <taxon>Bacteria</taxon>
        <taxon>Bacillati</taxon>
        <taxon>Bacillota</taxon>
        <taxon>Clostridia</taxon>
        <taxon>Eubacteriales</taxon>
        <taxon>Oscillospiraceae</taxon>
        <taxon>Qingrenia</taxon>
    </lineage>
</organism>